<keyword evidence="1" id="KW-0343">GTPase activation</keyword>
<gene>
    <name evidence="5" type="ORF">CINCED_3A014256</name>
</gene>
<evidence type="ECO:0000256" key="1">
    <source>
        <dbReference type="ARBA" id="ARBA00022468"/>
    </source>
</evidence>
<feature type="transmembrane region" description="Helical" evidence="3">
    <location>
        <begin position="288"/>
        <end position="306"/>
    </location>
</feature>
<dbReference type="Gene3D" id="1.10.8.270">
    <property type="entry name" value="putative rabgap domain of human tbc1 domain family member 14 like domains"/>
    <property type="match status" value="1"/>
</dbReference>
<evidence type="ECO:0000259" key="4">
    <source>
        <dbReference type="PROSITE" id="PS50086"/>
    </source>
</evidence>
<dbReference type="SMART" id="SM00164">
    <property type="entry name" value="TBC"/>
    <property type="match status" value="1"/>
</dbReference>
<evidence type="ECO:0000313" key="6">
    <source>
        <dbReference type="Proteomes" id="UP000325440"/>
    </source>
</evidence>
<reference evidence="5 6" key="1">
    <citation type="submission" date="2019-08" db="EMBL/GenBank/DDBJ databases">
        <authorList>
            <person name="Alioto T."/>
            <person name="Alioto T."/>
            <person name="Gomez Garrido J."/>
        </authorList>
    </citation>
    <scope>NUCLEOTIDE SEQUENCE [LARGE SCALE GENOMIC DNA]</scope>
</reference>
<feature type="region of interest" description="Disordered" evidence="2">
    <location>
        <begin position="512"/>
        <end position="536"/>
    </location>
</feature>
<dbReference type="Gene3D" id="1.10.472.80">
    <property type="entry name" value="Ypt/Rab-GAP domain of gyp1p, domain 3"/>
    <property type="match status" value="1"/>
</dbReference>
<dbReference type="SUPFAM" id="SSF47923">
    <property type="entry name" value="Ypt/Rab-GAP domain of gyp1p"/>
    <property type="match status" value="2"/>
</dbReference>
<dbReference type="InterPro" id="IPR000195">
    <property type="entry name" value="Rab-GAP-TBC_dom"/>
</dbReference>
<evidence type="ECO:0000256" key="2">
    <source>
        <dbReference type="SAM" id="MobiDB-lite"/>
    </source>
</evidence>
<organism evidence="5 6">
    <name type="scientific">Cinara cedri</name>
    <dbReference type="NCBI Taxonomy" id="506608"/>
    <lineage>
        <taxon>Eukaryota</taxon>
        <taxon>Metazoa</taxon>
        <taxon>Ecdysozoa</taxon>
        <taxon>Arthropoda</taxon>
        <taxon>Hexapoda</taxon>
        <taxon>Insecta</taxon>
        <taxon>Pterygota</taxon>
        <taxon>Neoptera</taxon>
        <taxon>Paraneoptera</taxon>
        <taxon>Hemiptera</taxon>
        <taxon>Sternorrhyncha</taxon>
        <taxon>Aphidomorpha</taxon>
        <taxon>Aphidoidea</taxon>
        <taxon>Aphididae</taxon>
        <taxon>Lachninae</taxon>
        <taxon>Cinara</taxon>
    </lineage>
</organism>
<dbReference type="PANTHER" id="PTHR22957:SF337">
    <property type="entry name" value="TBC1 DOMAIN FAMILY MEMBER 5"/>
    <property type="match status" value="1"/>
</dbReference>
<dbReference type="PROSITE" id="PS50086">
    <property type="entry name" value="TBC_RABGAP"/>
    <property type="match status" value="1"/>
</dbReference>
<proteinExistence type="predicted"/>
<keyword evidence="3" id="KW-0812">Transmembrane</keyword>
<dbReference type="OrthoDB" id="27140at2759"/>
<keyword evidence="3" id="KW-0472">Membrane</keyword>
<dbReference type="EMBL" id="CABPRJ010000013">
    <property type="protein sequence ID" value="VVC25426.1"/>
    <property type="molecule type" value="Genomic_DNA"/>
</dbReference>
<feature type="domain" description="Rab-GAP TBC" evidence="4">
    <location>
        <begin position="42"/>
        <end position="313"/>
    </location>
</feature>
<dbReference type="Pfam" id="PF00566">
    <property type="entry name" value="RabGAP-TBC"/>
    <property type="match status" value="1"/>
</dbReference>
<name>A0A5E4M697_9HEMI</name>
<keyword evidence="3" id="KW-1133">Transmembrane helix</keyword>
<dbReference type="FunFam" id="1.10.472.80:FF:000038">
    <property type="entry name" value="TBC1 domain family member 5"/>
    <property type="match status" value="1"/>
</dbReference>
<feature type="transmembrane region" description="Helical" evidence="3">
    <location>
        <begin position="318"/>
        <end position="338"/>
    </location>
</feature>
<dbReference type="InterPro" id="IPR035969">
    <property type="entry name" value="Rab-GAP_TBC_sf"/>
</dbReference>
<dbReference type="AlphaFoldDB" id="A0A5E4M697"/>
<dbReference type="GO" id="GO:0005096">
    <property type="term" value="F:GTPase activator activity"/>
    <property type="evidence" value="ECO:0007669"/>
    <property type="project" value="UniProtKB-KW"/>
</dbReference>
<evidence type="ECO:0000256" key="3">
    <source>
        <dbReference type="SAM" id="Phobius"/>
    </source>
</evidence>
<dbReference type="FunFam" id="1.10.8.270:FF:000011">
    <property type="entry name" value="TBC1 domain family member 5"/>
    <property type="match status" value="1"/>
</dbReference>
<accession>A0A5E4M697</accession>
<sequence>MFYAELDDSRENSVKIYEKEWKCLFSNTDIDELQELAIKGELRTSRFRSICWRRLLNILPSDSSNWLTIIQQSRSTYNRIKMKHHNDPHQEDSGPDDPLSQDDNSIWNQYFQDEGLKKIIEQDVVRTFPENQFFRAGPLQRTMVEILFCYSREHPDLCYRQGMHEILAPLIFVLFCDHQALLQVCGQLSPDVCDLIKDILNPAYLEEDTYLLFSTIMEIIKDDYNFNDYGISQLDHLGAVKTASNPTESQVVRKLYKIRDTILAKCDPELHQHLSNLDISFTTFGVRWLRLLFGGEFSLVDVLVLWDSIFAKSPQDFALVNYIFVAMLVILRIQLLKSDNTTCLGYLMRYPSIDVMDIILYALHMFAPTTYALPSAATFLKYQTGNDNLKTNNIVNQPERPSKFISSSSNYSARRMYNNSTDELIDVCKNRILQYHSVLSNAVPTHNKEAMQALKGMLELYAMLDNRPGVIEMGKDVARFTTPIQTPISPDTPEGGPLLPPPASAITMKVFSQSERSTHAQIQGAPTKNPLKQMKR</sequence>
<evidence type="ECO:0000313" key="5">
    <source>
        <dbReference type="EMBL" id="VVC25426.1"/>
    </source>
</evidence>
<dbReference type="GO" id="GO:0005737">
    <property type="term" value="C:cytoplasm"/>
    <property type="evidence" value="ECO:0007669"/>
    <property type="project" value="UniProtKB-ARBA"/>
</dbReference>
<feature type="compositionally biased region" description="Polar residues" evidence="2">
    <location>
        <begin position="512"/>
        <end position="526"/>
    </location>
</feature>
<protein>
    <submittedName>
        <fullName evidence="5">Rab-GTPase-TBC domain</fullName>
    </submittedName>
</protein>
<dbReference type="Proteomes" id="UP000325440">
    <property type="component" value="Unassembled WGS sequence"/>
</dbReference>
<keyword evidence="6" id="KW-1185">Reference proteome</keyword>
<dbReference type="PANTHER" id="PTHR22957">
    <property type="entry name" value="TBC1 DOMAIN FAMILY MEMBER GTPASE-ACTIVATING PROTEIN"/>
    <property type="match status" value="1"/>
</dbReference>
<feature type="transmembrane region" description="Helical" evidence="3">
    <location>
        <begin position="358"/>
        <end position="380"/>
    </location>
</feature>